<feature type="transmembrane region" description="Helical" evidence="15">
    <location>
        <begin position="1189"/>
        <end position="1208"/>
    </location>
</feature>
<feature type="transmembrane region" description="Helical" evidence="15">
    <location>
        <begin position="1045"/>
        <end position="1062"/>
    </location>
</feature>
<feature type="binding site" evidence="13">
    <location>
        <position position="826"/>
    </location>
    <ligand>
        <name>ATP</name>
        <dbReference type="ChEBI" id="CHEBI:30616"/>
    </ligand>
</feature>
<dbReference type="SFLD" id="SFLDS00003">
    <property type="entry name" value="Haloacid_Dehalogenase"/>
    <property type="match status" value="1"/>
</dbReference>
<keyword evidence="4 14" id="KW-0479">Metal-binding</keyword>
<comment type="similarity">
    <text evidence="2 15">Belongs to the cation transport ATPase (P-type) (TC 3.A.3) family. Type IV subfamily.</text>
</comment>
<dbReference type="Pfam" id="PF16209">
    <property type="entry name" value="PhoLip_ATPase_N"/>
    <property type="match status" value="1"/>
</dbReference>
<sequence length="1252" mass="140534">MASERPLLIPSTRTPCSPSLQSPQSIPFPGFKPISTTNPSSAYTMDRHGSLDRSGSLSTIQEIPQNPRVLYSSSARTSISSRSNRSKAAAGRNSVEEEFADVSLSSLSIDSLNLPRSKQLGSRGGGESEVFSASQKEINEENARFIYLNDPQLTNDRYEFAGNFIKTSKYSVFSFLPRNLFEQFHRVAYIYFLIIAILNQLPQLAVFGRGASLLPLAVVLLVTAIKDAYEDWRRHRSDRIENNRVVEVLAMEDLQFRLKKWKDIRVGEMVRVKTNETLPCDMVLLSTSDPSGVSYVQTINLDGETNLKTRYAKQETLSLAKDGVISTVAVIKCEQPNRNIYGFQANMEFEDGKRLSLGPSNIILRGCELKNTDWAVGVIVYAGQETKVMLNSSGTPSKRSRLETSMNREIICLSLFLIALCTAVSTCFGIWLQGQNDDDLDIMPYFRKKSFDEDGGNYNFYGLWLEILFMFLMSVIVFQIMIPISLYISMELVRLGQAYFMIRDTELYDEASNSRFQCRALNINEDLGQVKYVFSDKTGTLTENKMDFQRACIGGLDYYGRGTSSNEGGADEIAVKVNGEVWKPKMKLKADSELLKLLKSPGETPEKRQAHDYFLALAACNTIVPLPVETREKGVRLIDYQGESPDEQALVYAAAAYGFVLLERTSGHIVIDVQGEKQRFNILGLHEFDSDRKRMSVIVGCPDQTVRAFVKGADSSMFGVLSKSINSDLVHVTESHLHSYSSLGLRTLVMGMRELTELEFQQWQSDYEKASTSLIGRACLLRSVAGNIESNLKLLGASGVEDKLQQGVPEAIESLRQAGIKVWVLTGDKQETAISIGYSCKLLTSDMKQIIINSRSKEACRKSLREAKALADRNQLRRDAQETFSSAQEPLALIIDGNSLVYILETELEIELFELATACAVVLCCRVAPLQKAGIVALIKNRTYDMTLAIGDGANDVSMIQMADVGIGISGQEGRQAVMASDFAMGQFRFLVPLLLVHGHWNYQRMGYMILYNFYRNAVFVFILFWYVIYAAYTVTTAITEWSSVLYSVIYTSFPTVIVGVLDKDVSHKTLLKYPRLYGAGQRGESYKFKLFCWTMADTLWQSAVVFYIPYFTYRVSTVDISMLGDLWTLAVVILVNIHLAMDVFRWSWITHAALWGTIVATCICISVIDSVPYLPGYWAIFHFANAASFWLDLLFIVVTALIPRFVVKMFKQHLKPSDIQIGREAEKFRNPSNQPSQVTVELQPVVDPVRR</sequence>
<evidence type="ECO:0000256" key="15">
    <source>
        <dbReference type="RuleBase" id="RU362033"/>
    </source>
</evidence>
<comment type="subcellular location">
    <subcellularLocation>
        <location evidence="1 15">Membrane</location>
        <topology evidence="1 15">Multi-pass membrane protein</topology>
    </subcellularLocation>
</comment>
<dbReference type="PRINTS" id="PR00121">
    <property type="entry name" value="NAKATPASE"/>
</dbReference>
<feature type="transmembrane region" description="Helical" evidence="15">
    <location>
        <begin position="1091"/>
        <end position="1109"/>
    </location>
</feature>
<feature type="binding site" evidence="13">
    <location>
        <position position="647"/>
    </location>
    <ligand>
        <name>ATP</name>
        <dbReference type="ChEBI" id="CHEBI:30616"/>
    </ligand>
</feature>
<dbReference type="PANTHER" id="PTHR24092:SF91">
    <property type="entry name" value="PHOSPHOLIPID-TRANSPORTING ATPASE 1"/>
    <property type="match status" value="1"/>
</dbReference>
<dbReference type="EMBL" id="KI394526">
    <property type="protein sequence ID" value="ERN02498.1"/>
    <property type="molecule type" value="Genomic_DNA"/>
</dbReference>
<feature type="binding site" evidence="13">
    <location>
        <position position="746"/>
    </location>
    <ligand>
        <name>ATP</name>
        <dbReference type="ChEBI" id="CHEBI:30616"/>
    </ligand>
</feature>
<dbReference type="GO" id="GO:0005886">
    <property type="term" value="C:plasma membrane"/>
    <property type="evidence" value="ECO:0000318"/>
    <property type="project" value="GO_Central"/>
</dbReference>
<dbReference type="GO" id="GO:0000287">
    <property type="term" value="F:magnesium ion binding"/>
    <property type="evidence" value="ECO:0007669"/>
    <property type="project" value="UniProtKB-UniRule"/>
</dbReference>
<feature type="binding site" evidence="13">
    <location>
        <position position="688"/>
    </location>
    <ligand>
        <name>ATP</name>
        <dbReference type="ChEBI" id="CHEBI:30616"/>
    </ligand>
</feature>
<feature type="binding site" evidence="14">
    <location>
        <position position="952"/>
    </location>
    <ligand>
        <name>Mg(2+)</name>
        <dbReference type="ChEBI" id="CHEBI:18420"/>
    </ligand>
</feature>
<dbReference type="EC" id="7.6.2.1" evidence="15"/>
<feature type="transmembrane region" description="Helical" evidence="15">
    <location>
        <begin position="211"/>
        <end position="229"/>
    </location>
</feature>
<dbReference type="InterPro" id="IPR023299">
    <property type="entry name" value="ATPase_P-typ_cyto_dom_N"/>
</dbReference>
<evidence type="ECO:0000256" key="14">
    <source>
        <dbReference type="PIRSR" id="PIRSR606539-3"/>
    </source>
</evidence>
<dbReference type="Gene3D" id="2.70.150.10">
    <property type="entry name" value="Calcium-transporting ATPase, cytoplasmic transduction domain A"/>
    <property type="match status" value="1"/>
</dbReference>
<dbReference type="OMA" id="DMMIYQR"/>
<evidence type="ECO:0000259" key="17">
    <source>
        <dbReference type="Pfam" id="PF16209"/>
    </source>
</evidence>
<dbReference type="InterPro" id="IPR032631">
    <property type="entry name" value="P-type_ATPase_N"/>
</dbReference>
<dbReference type="Gene3D" id="3.40.50.1000">
    <property type="entry name" value="HAD superfamily/HAD-like"/>
    <property type="match status" value="1"/>
</dbReference>
<evidence type="ECO:0000256" key="9">
    <source>
        <dbReference type="ARBA" id="ARBA00022989"/>
    </source>
</evidence>
<gene>
    <name evidence="19" type="ORF">AMTR_s00083p00014540</name>
</gene>
<dbReference type="STRING" id="13333.W1P3J4"/>
<dbReference type="NCBIfam" id="TIGR01652">
    <property type="entry name" value="ATPase-Plipid"/>
    <property type="match status" value="1"/>
</dbReference>
<evidence type="ECO:0000313" key="20">
    <source>
        <dbReference type="Proteomes" id="UP000017836"/>
    </source>
</evidence>
<dbReference type="SFLD" id="SFLDF00027">
    <property type="entry name" value="p-type_atpase"/>
    <property type="match status" value="1"/>
</dbReference>
<feature type="compositionally biased region" description="Low complexity" evidence="16">
    <location>
        <begin position="72"/>
        <end position="92"/>
    </location>
</feature>
<dbReference type="SUPFAM" id="SSF81653">
    <property type="entry name" value="Calcium ATPase, transduction domain A"/>
    <property type="match status" value="1"/>
</dbReference>
<dbReference type="InterPro" id="IPR023298">
    <property type="entry name" value="ATPase_P-typ_TM_dom_sf"/>
</dbReference>
<comment type="cofactor">
    <cofactor evidence="14">
        <name>Mg(2+)</name>
        <dbReference type="ChEBI" id="CHEBI:18420"/>
    </cofactor>
</comment>
<evidence type="ECO:0000256" key="8">
    <source>
        <dbReference type="ARBA" id="ARBA00022967"/>
    </source>
</evidence>
<feature type="binding site" evidence="13">
    <location>
        <position position="932"/>
    </location>
    <ligand>
        <name>ATP</name>
        <dbReference type="ChEBI" id="CHEBI:30616"/>
    </ligand>
</feature>
<dbReference type="Gramene" id="ERN02498">
    <property type="protein sequence ID" value="ERN02498"/>
    <property type="gene ID" value="AMTR_s00083p00014540"/>
</dbReference>
<dbReference type="FunFam" id="2.70.150.10:FF:000054">
    <property type="entry name" value="Phospholipid-transporting ATPase"/>
    <property type="match status" value="1"/>
</dbReference>
<dbReference type="SFLD" id="SFLDG00002">
    <property type="entry name" value="C1.7:_P-type_atpase_like"/>
    <property type="match status" value="1"/>
</dbReference>
<feature type="compositionally biased region" description="Polar residues" evidence="16">
    <location>
        <begin position="34"/>
        <end position="43"/>
    </location>
</feature>
<evidence type="ECO:0000256" key="13">
    <source>
        <dbReference type="PIRSR" id="PIRSR606539-2"/>
    </source>
</evidence>
<dbReference type="NCBIfam" id="TIGR01494">
    <property type="entry name" value="ATPase_P-type"/>
    <property type="match status" value="2"/>
</dbReference>
<dbReference type="InterPro" id="IPR006539">
    <property type="entry name" value="P-type_ATPase_IV"/>
</dbReference>
<evidence type="ECO:0000256" key="10">
    <source>
        <dbReference type="ARBA" id="ARBA00023136"/>
    </source>
</evidence>
<dbReference type="KEGG" id="atr:18430657"/>
<feature type="active site" description="4-aspartylphosphate intermediate" evidence="12">
    <location>
        <position position="536"/>
    </location>
</feature>
<dbReference type="AlphaFoldDB" id="W1P3J4"/>
<evidence type="ECO:0000256" key="6">
    <source>
        <dbReference type="ARBA" id="ARBA00022840"/>
    </source>
</evidence>
<dbReference type="InterPro" id="IPR018303">
    <property type="entry name" value="ATPase_P-typ_P_site"/>
</dbReference>
<dbReference type="PROSITE" id="PS00154">
    <property type="entry name" value="ATPASE_E1_E2"/>
    <property type="match status" value="1"/>
</dbReference>
<dbReference type="Pfam" id="PF13246">
    <property type="entry name" value="Cation_ATPase"/>
    <property type="match status" value="1"/>
</dbReference>
<dbReference type="GO" id="GO:0005524">
    <property type="term" value="F:ATP binding"/>
    <property type="evidence" value="ECO:0007669"/>
    <property type="project" value="UniProtKB-UniRule"/>
</dbReference>
<feature type="binding site" evidence="13">
    <location>
        <position position="711"/>
    </location>
    <ligand>
        <name>ATP</name>
        <dbReference type="ChEBI" id="CHEBI:30616"/>
    </ligand>
</feature>
<dbReference type="Gene3D" id="3.40.1110.10">
    <property type="entry name" value="Calcium-transporting ATPase, cytoplasmic domain N"/>
    <property type="match status" value="1"/>
</dbReference>
<dbReference type="GO" id="GO:0140326">
    <property type="term" value="F:ATPase-coupled intramembrane lipid transporter activity"/>
    <property type="evidence" value="ECO:0000318"/>
    <property type="project" value="GO_Central"/>
</dbReference>
<dbReference type="Pfam" id="PF16212">
    <property type="entry name" value="PhoLip_ATPase_C"/>
    <property type="match status" value="1"/>
</dbReference>
<reference evidence="20" key="1">
    <citation type="journal article" date="2013" name="Science">
        <title>The Amborella genome and the evolution of flowering plants.</title>
        <authorList>
            <consortium name="Amborella Genome Project"/>
        </authorList>
    </citation>
    <scope>NUCLEOTIDE SEQUENCE [LARGE SCALE GENOMIC DNA]</scope>
</reference>
<keyword evidence="8 15" id="KW-1278">Translocase</keyword>
<dbReference type="FunFam" id="3.40.50.1000:FF:000221">
    <property type="entry name" value="Phospholipid-transporting ATPase"/>
    <property type="match status" value="1"/>
</dbReference>
<feature type="transmembrane region" description="Helical" evidence="15">
    <location>
        <begin position="467"/>
        <end position="488"/>
    </location>
</feature>
<feature type="binding site" evidence="13">
    <location>
        <position position="827"/>
    </location>
    <ligand>
        <name>ATP</name>
        <dbReference type="ChEBI" id="CHEBI:30616"/>
    </ligand>
</feature>
<feature type="domain" description="P-type ATPase C-terminal" evidence="18">
    <location>
        <begin position="978"/>
        <end position="1218"/>
    </location>
</feature>
<feature type="region of interest" description="Disordered" evidence="16">
    <location>
        <begin position="1"/>
        <end position="92"/>
    </location>
</feature>
<feature type="transmembrane region" description="Helical" evidence="15">
    <location>
        <begin position="410"/>
        <end position="432"/>
    </location>
</feature>
<keyword evidence="10 15" id="KW-0472">Membrane</keyword>
<dbReference type="Proteomes" id="UP000017836">
    <property type="component" value="Unassembled WGS sequence"/>
</dbReference>
<feature type="binding site" evidence="13">
    <location>
        <position position="537"/>
    </location>
    <ligand>
        <name>ATP</name>
        <dbReference type="ChEBI" id="CHEBI:30616"/>
    </ligand>
</feature>
<dbReference type="GO" id="GO:0016887">
    <property type="term" value="F:ATP hydrolysis activity"/>
    <property type="evidence" value="ECO:0007669"/>
    <property type="project" value="InterPro"/>
</dbReference>
<proteinExistence type="inferred from homology"/>
<evidence type="ECO:0000256" key="1">
    <source>
        <dbReference type="ARBA" id="ARBA00004141"/>
    </source>
</evidence>
<feature type="binding site" evidence="13">
    <location>
        <position position="956"/>
    </location>
    <ligand>
        <name>ATP</name>
        <dbReference type="ChEBI" id="CHEBI:30616"/>
    </ligand>
</feature>
<dbReference type="PRINTS" id="PR00119">
    <property type="entry name" value="CATATPASE"/>
</dbReference>
<dbReference type="eggNOG" id="KOG0206">
    <property type="taxonomic scope" value="Eukaryota"/>
</dbReference>
<keyword evidence="7 14" id="KW-0460">Magnesium</keyword>
<keyword evidence="6 13" id="KW-0067">ATP-binding</keyword>
<feature type="transmembrane region" description="Helical" evidence="15">
    <location>
        <begin position="1149"/>
        <end position="1169"/>
    </location>
</feature>
<dbReference type="InterPro" id="IPR044492">
    <property type="entry name" value="P_typ_ATPase_HD_dom"/>
</dbReference>
<evidence type="ECO:0000256" key="7">
    <source>
        <dbReference type="ARBA" id="ARBA00022842"/>
    </source>
</evidence>
<evidence type="ECO:0000256" key="5">
    <source>
        <dbReference type="ARBA" id="ARBA00022741"/>
    </source>
</evidence>
<feature type="binding site" evidence="13">
    <location>
        <position position="955"/>
    </location>
    <ligand>
        <name>ATP</name>
        <dbReference type="ChEBI" id="CHEBI:30616"/>
    </ligand>
</feature>
<feature type="binding site" evidence="13">
    <location>
        <position position="926"/>
    </location>
    <ligand>
        <name>ATP</name>
        <dbReference type="ChEBI" id="CHEBI:30616"/>
    </ligand>
</feature>
<dbReference type="InterPro" id="IPR001757">
    <property type="entry name" value="P_typ_ATPase"/>
</dbReference>
<protein>
    <recommendedName>
        <fullName evidence="15">Phospholipid-transporting ATPase</fullName>
        <ecNumber evidence="15">7.6.2.1</ecNumber>
    </recommendedName>
</protein>
<organism evidence="19 20">
    <name type="scientific">Amborella trichopoda</name>
    <dbReference type="NCBI Taxonomy" id="13333"/>
    <lineage>
        <taxon>Eukaryota</taxon>
        <taxon>Viridiplantae</taxon>
        <taxon>Streptophyta</taxon>
        <taxon>Embryophyta</taxon>
        <taxon>Tracheophyta</taxon>
        <taxon>Spermatophyta</taxon>
        <taxon>Magnoliopsida</taxon>
        <taxon>Amborellales</taxon>
        <taxon>Amborellaceae</taxon>
        <taxon>Amborella</taxon>
    </lineage>
</organism>
<name>W1P3J4_AMBTC</name>
<keyword evidence="5 13" id="KW-0547">Nucleotide-binding</keyword>
<keyword evidence="3 15" id="KW-0812">Transmembrane</keyword>
<dbReference type="InterPro" id="IPR036412">
    <property type="entry name" value="HAD-like_sf"/>
</dbReference>
<keyword evidence="9 15" id="KW-1133">Transmembrane helix</keyword>
<accession>W1P3J4</accession>
<evidence type="ECO:0000256" key="3">
    <source>
        <dbReference type="ARBA" id="ARBA00022692"/>
    </source>
</evidence>
<feature type="binding site" evidence="14">
    <location>
        <position position="956"/>
    </location>
    <ligand>
        <name>Mg(2+)</name>
        <dbReference type="ChEBI" id="CHEBI:18420"/>
    </ligand>
</feature>
<feature type="binding site" evidence="13">
    <location>
        <position position="538"/>
    </location>
    <ligand>
        <name>ATP</name>
        <dbReference type="ChEBI" id="CHEBI:30616"/>
    </ligand>
</feature>
<feature type="compositionally biased region" description="Polar residues" evidence="16">
    <location>
        <begin position="53"/>
        <end position="64"/>
    </location>
</feature>
<dbReference type="HOGENOM" id="CLU_000846_5_2_1"/>
<evidence type="ECO:0000256" key="11">
    <source>
        <dbReference type="ARBA" id="ARBA00034036"/>
    </source>
</evidence>
<dbReference type="SUPFAM" id="SSF81660">
    <property type="entry name" value="Metal cation-transporting ATPase, ATP-binding domain N"/>
    <property type="match status" value="1"/>
</dbReference>
<evidence type="ECO:0000256" key="4">
    <source>
        <dbReference type="ARBA" id="ARBA00022723"/>
    </source>
</evidence>
<dbReference type="PANTHER" id="PTHR24092">
    <property type="entry name" value="PROBABLE PHOSPHOLIPID-TRANSPORTING ATPASE"/>
    <property type="match status" value="1"/>
</dbReference>
<dbReference type="InterPro" id="IPR008250">
    <property type="entry name" value="ATPase_P-typ_transduc_dom_A_sf"/>
</dbReference>
<dbReference type="InterPro" id="IPR023214">
    <property type="entry name" value="HAD_sf"/>
</dbReference>
<dbReference type="GO" id="GO:0045332">
    <property type="term" value="P:phospholipid translocation"/>
    <property type="evidence" value="ECO:0000318"/>
    <property type="project" value="GO_Central"/>
</dbReference>
<feature type="transmembrane region" description="Helical" evidence="15">
    <location>
        <begin position="1121"/>
        <end position="1142"/>
    </location>
</feature>
<evidence type="ECO:0000256" key="12">
    <source>
        <dbReference type="PIRSR" id="PIRSR606539-1"/>
    </source>
</evidence>
<comment type="catalytic activity">
    <reaction evidence="11 15">
        <text>ATP + H2O + phospholipidSide 1 = ADP + phosphate + phospholipidSide 2.</text>
        <dbReference type="EC" id="7.6.2.1"/>
    </reaction>
</comment>
<dbReference type="CDD" id="cd02073">
    <property type="entry name" value="P-type_ATPase_APLT_Dnf-like"/>
    <property type="match status" value="1"/>
</dbReference>
<feature type="binding site" evidence="14">
    <location>
        <position position="536"/>
    </location>
    <ligand>
        <name>Mg(2+)</name>
        <dbReference type="ChEBI" id="CHEBI:18420"/>
    </ligand>
</feature>
<feature type="domain" description="P-type ATPase N-terminal" evidence="17">
    <location>
        <begin position="146"/>
        <end position="210"/>
    </location>
</feature>
<feature type="binding site" evidence="13">
    <location>
        <position position="536"/>
    </location>
    <ligand>
        <name>ATP</name>
        <dbReference type="ChEBI" id="CHEBI:30616"/>
    </ligand>
</feature>
<feature type="compositionally biased region" description="Polar residues" evidence="16">
    <location>
        <begin position="11"/>
        <end position="25"/>
    </location>
</feature>
<dbReference type="SUPFAM" id="SSF81665">
    <property type="entry name" value="Calcium ATPase, transmembrane domain M"/>
    <property type="match status" value="1"/>
</dbReference>
<feature type="binding site" evidence="13">
    <location>
        <position position="828"/>
    </location>
    <ligand>
        <name>ATP</name>
        <dbReference type="ChEBI" id="CHEBI:30616"/>
    </ligand>
</feature>
<feature type="binding site" evidence="14">
    <location>
        <position position="538"/>
    </location>
    <ligand>
        <name>Mg(2+)</name>
        <dbReference type="ChEBI" id="CHEBI:18420"/>
    </ligand>
</feature>
<dbReference type="FunFam" id="3.40.1110.10:FF:000025">
    <property type="entry name" value="Phospholipid-transporting ATPase"/>
    <property type="match status" value="1"/>
</dbReference>
<evidence type="ECO:0000313" key="19">
    <source>
        <dbReference type="EMBL" id="ERN02498.1"/>
    </source>
</evidence>
<feature type="transmembrane region" description="Helical" evidence="15">
    <location>
        <begin position="1014"/>
        <end position="1033"/>
    </location>
</feature>
<evidence type="ECO:0000256" key="2">
    <source>
        <dbReference type="ARBA" id="ARBA00008109"/>
    </source>
</evidence>
<keyword evidence="20" id="KW-1185">Reference proteome</keyword>
<dbReference type="InterPro" id="IPR032630">
    <property type="entry name" value="P_typ_ATPase_c"/>
</dbReference>
<dbReference type="SUPFAM" id="SSF56784">
    <property type="entry name" value="HAD-like"/>
    <property type="match status" value="1"/>
</dbReference>
<evidence type="ECO:0000256" key="16">
    <source>
        <dbReference type="SAM" id="MobiDB-lite"/>
    </source>
</evidence>
<dbReference type="OrthoDB" id="377733at2759"/>
<evidence type="ECO:0000259" key="18">
    <source>
        <dbReference type="Pfam" id="PF16212"/>
    </source>
</evidence>